<evidence type="ECO:0000256" key="1">
    <source>
        <dbReference type="ARBA" id="ARBA00004141"/>
    </source>
</evidence>
<evidence type="ECO:0000256" key="4">
    <source>
        <dbReference type="ARBA" id="ARBA00023136"/>
    </source>
</evidence>
<dbReference type="GO" id="GO:0046513">
    <property type="term" value="P:ceramide biosynthetic process"/>
    <property type="evidence" value="ECO:0007669"/>
    <property type="project" value="InterPro"/>
</dbReference>
<evidence type="ECO:0000256" key="5">
    <source>
        <dbReference type="PROSITE-ProRule" id="PRU00205"/>
    </source>
</evidence>
<evidence type="ECO:0000256" key="3">
    <source>
        <dbReference type="ARBA" id="ARBA00022989"/>
    </source>
</evidence>
<evidence type="ECO:0000256" key="2">
    <source>
        <dbReference type="ARBA" id="ARBA00022692"/>
    </source>
</evidence>
<evidence type="ECO:0000256" key="7">
    <source>
        <dbReference type="SAM" id="Phobius"/>
    </source>
</evidence>
<dbReference type="GO" id="GO:0005789">
    <property type="term" value="C:endoplasmic reticulum membrane"/>
    <property type="evidence" value="ECO:0007669"/>
    <property type="project" value="UniProtKB-SubCell"/>
</dbReference>
<protein>
    <submittedName>
        <fullName evidence="9">Ceramide synthase</fullName>
    </submittedName>
</protein>
<dbReference type="PROSITE" id="PS50922">
    <property type="entry name" value="TLC"/>
    <property type="match status" value="1"/>
</dbReference>
<organism evidence="9 10">
    <name type="scientific">Raphidocelis subcapitata</name>
    <dbReference type="NCBI Taxonomy" id="307507"/>
    <lineage>
        <taxon>Eukaryota</taxon>
        <taxon>Viridiplantae</taxon>
        <taxon>Chlorophyta</taxon>
        <taxon>core chlorophytes</taxon>
        <taxon>Chlorophyceae</taxon>
        <taxon>CS clade</taxon>
        <taxon>Sphaeropleales</taxon>
        <taxon>Selenastraceae</taxon>
        <taxon>Raphidocelis</taxon>
    </lineage>
</organism>
<dbReference type="Proteomes" id="UP000247498">
    <property type="component" value="Unassembled WGS sequence"/>
</dbReference>
<keyword evidence="3 7" id="KW-1133">Transmembrane helix</keyword>
<dbReference type="PANTHER" id="PTHR12560:SF0">
    <property type="entry name" value="LD18904P"/>
    <property type="match status" value="1"/>
</dbReference>
<proteinExistence type="predicted"/>
<comment type="caution">
    <text evidence="9">The sequence shown here is derived from an EMBL/GenBank/DDBJ whole genome shotgun (WGS) entry which is preliminary data.</text>
</comment>
<evidence type="ECO:0000313" key="9">
    <source>
        <dbReference type="EMBL" id="GBF94252.1"/>
    </source>
</evidence>
<dbReference type="GO" id="GO:0050291">
    <property type="term" value="F:sphingosine N-acyltransferase activity"/>
    <property type="evidence" value="ECO:0007669"/>
    <property type="project" value="InterPro"/>
</dbReference>
<feature type="region of interest" description="Disordered" evidence="6">
    <location>
        <begin position="284"/>
        <end position="315"/>
    </location>
</feature>
<reference evidence="9 10" key="1">
    <citation type="journal article" date="2018" name="Sci. Rep.">
        <title>Raphidocelis subcapitata (=Pseudokirchneriella subcapitata) provides an insight into genome evolution and environmental adaptations in the Sphaeropleales.</title>
        <authorList>
            <person name="Suzuki S."/>
            <person name="Yamaguchi H."/>
            <person name="Nakajima N."/>
            <person name="Kawachi M."/>
        </authorList>
    </citation>
    <scope>NUCLEOTIDE SEQUENCE [LARGE SCALE GENOMIC DNA]</scope>
    <source>
        <strain evidence="9 10">NIES-35</strain>
    </source>
</reference>
<sequence>MAALRSLLPPLEGGVEDLLLPLYQGLTLIALRLAAEKLLVPRLRRALKSRAPAAAAGAGAGAGGRGSDRRAERVVDNAFLVLFIAPLSAWGWWVMLRHNGPCTPSSTRGCLEGWPGHPVTPEFRLWWLSLGGLYAGEMIGTLLGGVGFKLGLDMLIHHVLTVWLMLYAYFGGLHRYGTLATAIFDTSNTFLHAAKALHETGLPSLGLAADALFKLFAAVFFAVRVAMPPFCMLAPGLDYGRVLPPVTYAVTNGLMLSVYVMQLNWFYKIVRIARGGAVEHGAGPKTKAAAAAPPSGAAGALPPPAAAAAGGVKSE</sequence>
<dbReference type="OrthoDB" id="506011at2759"/>
<comment type="subcellular location">
    <subcellularLocation>
        <location evidence="1">Membrane</location>
        <topology evidence="1">Multi-pass membrane protein</topology>
    </subcellularLocation>
</comment>
<dbReference type="InterPro" id="IPR006634">
    <property type="entry name" value="TLC-dom"/>
</dbReference>
<keyword evidence="2 5" id="KW-0812">Transmembrane</keyword>
<dbReference type="AlphaFoldDB" id="A0A2V0P5P5"/>
<dbReference type="InParanoid" id="A0A2V0P5P5"/>
<feature type="transmembrane region" description="Helical" evidence="7">
    <location>
        <begin position="150"/>
        <end position="170"/>
    </location>
</feature>
<dbReference type="SMART" id="SM00724">
    <property type="entry name" value="TLC"/>
    <property type="match status" value="1"/>
</dbReference>
<dbReference type="EMBL" id="BDRX01000049">
    <property type="protein sequence ID" value="GBF94252.1"/>
    <property type="molecule type" value="Genomic_DNA"/>
</dbReference>
<evidence type="ECO:0000313" key="10">
    <source>
        <dbReference type="Proteomes" id="UP000247498"/>
    </source>
</evidence>
<dbReference type="InterPro" id="IPR016439">
    <property type="entry name" value="Lag1/Lac1-like"/>
</dbReference>
<dbReference type="Pfam" id="PF03798">
    <property type="entry name" value="TRAM_LAG1_CLN8"/>
    <property type="match status" value="1"/>
</dbReference>
<evidence type="ECO:0000259" key="8">
    <source>
        <dbReference type="PROSITE" id="PS50922"/>
    </source>
</evidence>
<feature type="transmembrane region" description="Helical" evidence="7">
    <location>
        <begin position="74"/>
        <end position="95"/>
    </location>
</feature>
<keyword evidence="10" id="KW-1185">Reference proteome</keyword>
<name>A0A2V0P5P5_9CHLO</name>
<feature type="transmembrane region" description="Helical" evidence="7">
    <location>
        <begin position="246"/>
        <end position="267"/>
    </location>
</feature>
<dbReference type="STRING" id="307507.A0A2V0P5P5"/>
<feature type="transmembrane region" description="Helical" evidence="7">
    <location>
        <begin position="125"/>
        <end position="143"/>
    </location>
</feature>
<dbReference type="PANTHER" id="PTHR12560">
    <property type="entry name" value="LONGEVITY ASSURANCE FACTOR 1 LAG1"/>
    <property type="match status" value="1"/>
</dbReference>
<feature type="domain" description="TLC" evidence="8">
    <location>
        <begin position="1"/>
        <end position="278"/>
    </location>
</feature>
<accession>A0A2V0P5P5</accession>
<evidence type="ECO:0000256" key="6">
    <source>
        <dbReference type="SAM" id="MobiDB-lite"/>
    </source>
</evidence>
<gene>
    <name evidence="9" type="ORF">Rsub_06522</name>
</gene>
<keyword evidence="4 5" id="KW-0472">Membrane</keyword>